<dbReference type="GO" id="GO:0008146">
    <property type="term" value="F:sulfotransferase activity"/>
    <property type="evidence" value="ECO:0007669"/>
    <property type="project" value="InterPro"/>
</dbReference>
<protein>
    <submittedName>
        <fullName evidence="4">Sulfotransferase</fullName>
    </submittedName>
</protein>
<accession>A0A1V1NZS8</accession>
<dbReference type="AlphaFoldDB" id="A0A1V1NZS8"/>
<name>A0A1V1NZS8_9BACT</name>
<evidence type="ECO:0000313" key="5">
    <source>
        <dbReference type="Proteomes" id="UP000189670"/>
    </source>
</evidence>
<evidence type="ECO:0000256" key="1">
    <source>
        <dbReference type="ARBA" id="ARBA00022679"/>
    </source>
</evidence>
<dbReference type="Proteomes" id="UP000189670">
    <property type="component" value="Unassembled WGS sequence"/>
</dbReference>
<organism evidence="4 5">
    <name type="scientific">Candidatus Magnetoglobus multicellularis str. Araruama</name>
    <dbReference type="NCBI Taxonomy" id="890399"/>
    <lineage>
        <taxon>Bacteria</taxon>
        <taxon>Pseudomonadati</taxon>
        <taxon>Thermodesulfobacteriota</taxon>
        <taxon>Desulfobacteria</taxon>
        <taxon>Desulfobacterales</taxon>
        <taxon>Desulfobacteraceae</taxon>
        <taxon>Candidatus Magnetoglobus</taxon>
    </lineage>
</organism>
<dbReference type="SUPFAM" id="SSF52540">
    <property type="entry name" value="P-loop containing nucleoside triphosphate hydrolases"/>
    <property type="match status" value="1"/>
</dbReference>
<dbReference type="PANTHER" id="PTHR10605">
    <property type="entry name" value="HEPARAN SULFATE SULFOTRANSFERASE"/>
    <property type="match status" value="1"/>
</dbReference>
<sequence length="289" mass="34165">MISKTDFLDFLYIGAPRCGSTWLAAALNEHPNVWIPHNKEVHFFNDRSLYPFEYQYPKGIMHYKKYFSQAPDDAMLGELSPLYYFDPNAAYRIFNHFPNVKIISFLRNPVDVVFSSYLKRSQLERRENTFEGELNKNPQFMDLGFYHRLLTPYFDRFPQNQIHIQIFEEFFLQQEKGIAEIYNYIGVDNAFVPSVINKKINVSSPPASNLHRGINGFMLKLLNQPNFIIFKRILHQLKMNRHSYKVSTDSLYKKPILQETTKAQLKAQFLPDIHRLETLLNKDLSIWLK</sequence>
<evidence type="ECO:0000313" key="4">
    <source>
        <dbReference type="EMBL" id="ETR68119.1"/>
    </source>
</evidence>
<dbReference type="InterPro" id="IPR037359">
    <property type="entry name" value="NST/OST"/>
</dbReference>
<feature type="domain" description="Sulfotransferase" evidence="3">
    <location>
        <begin position="9"/>
        <end position="188"/>
    </location>
</feature>
<dbReference type="PANTHER" id="PTHR10605:SF56">
    <property type="entry name" value="BIFUNCTIONAL HEPARAN SULFATE N-DEACETYLASE_N-SULFOTRANSFERASE"/>
    <property type="match status" value="1"/>
</dbReference>
<evidence type="ECO:0000259" key="3">
    <source>
        <dbReference type="Pfam" id="PF00685"/>
    </source>
</evidence>
<comment type="caution">
    <text evidence="4">The sequence shown here is derived from an EMBL/GenBank/DDBJ whole genome shotgun (WGS) entry which is preliminary data.</text>
</comment>
<dbReference type="Pfam" id="PF00685">
    <property type="entry name" value="Sulfotransfer_1"/>
    <property type="match status" value="1"/>
</dbReference>
<dbReference type="EMBL" id="ATBP01001066">
    <property type="protein sequence ID" value="ETR68119.1"/>
    <property type="molecule type" value="Genomic_DNA"/>
</dbReference>
<keyword evidence="2" id="KW-0325">Glycoprotein</keyword>
<proteinExistence type="predicted"/>
<keyword evidence="1 4" id="KW-0808">Transferase</keyword>
<dbReference type="InterPro" id="IPR027417">
    <property type="entry name" value="P-loop_NTPase"/>
</dbReference>
<evidence type="ECO:0000256" key="2">
    <source>
        <dbReference type="ARBA" id="ARBA00023180"/>
    </source>
</evidence>
<reference evidence="5" key="1">
    <citation type="submission" date="2012-11" db="EMBL/GenBank/DDBJ databases">
        <authorList>
            <person name="Lucero-Rivera Y.E."/>
            <person name="Tovar-Ramirez D."/>
        </authorList>
    </citation>
    <scope>NUCLEOTIDE SEQUENCE [LARGE SCALE GENOMIC DNA]</scope>
    <source>
        <strain evidence="5">Araruama</strain>
    </source>
</reference>
<gene>
    <name evidence="4" type="ORF">OMM_04750</name>
</gene>
<dbReference type="Gene3D" id="3.40.50.300">
    <property type="entry name" value="P-loop containing nucleotide triphosphate hydrolases"/>
    <property type="match status" value="1"/>
</dbReference>
<dbReference type="InterPro" id="IPR000863">
    <property type="entry name" value="Sulfotransferase_dom"/>
</dbReference>